<dbReference type="PROSITE" id="PS00036">
    <property type="entry name" value="BZIP_BASIC"/>
    <property type="match status" value="1"/>
</dbReference>
<evidence type="ECO:0000256" key="2">
    <source>
        <dbReference type="ARBA" id="ARBA00023125"/>
    </source>
</evidence>
<evidence type="ECO:0000313" key="7">
    <source>
        <dbReference type="EMBL" id="PIA41154.1"/>
    </source>
</evidence>
<dbReference type="FunFam" id="1.20.5.170:FF:000036">
    <property type="entry name" value="ABSCISIC ACID-INSENSITIVE 5-like protein 2"/>
    <property type="match status" value="1"/>
</dbReference>
<keyword evidence="8" id="KW-1185">Reference proteome</keyword>
<gene>
    <name evidence="7" type="ORF">AQUCO_02300151v1</name>
</gene>
<dbReference type="Gene3D" id="1.20.5.170">
    <property type="match status" value="1"/>
</dbReference>
<feature type="region of interest" description="Disordered" evidence="5">
    <location>
        <begin position="53"/>
        <end position="106"/>
    </location>
</feature>
<protein>
    <recommendedName>
        <fullName evidence="6">BZIP domain-containing protein</fullName>
    </recommendedName>
</protein>
<feature type="domain" description="BZIP" evidence="6">
    <location>
        <begin position="231"/>
        <end position="283"/>
    </location>
</feature>
<evidence type="ECO:0000256" key="3">
    <source>
        <dbReference type="ARBA" id="ARBA00023242"/>
    </source>
</evidence>
<feature type="region of interest" description="Disordered" evidence="5">
    <location>
        <begin position="1"/>
        <end position="22"/>
    </location>
</feature>
<dbReference type="PANTHER" id="PTHR22952">
    <property type="entry name" value="CAMP-RESPONSE ELEMENT BINDING PROTEIN-RELATED"/>
    <property type="match status" value="1"/>
</dbReference>
<comment type="subcellular location">
    <subcellularLocation>
        <location evidence="1">Nucleus</location>
    </subcellularLocation>
</comment>
<dbReference type="InterPro" id="IPR004827">
    <property type="entry name" value="bZIP"/>
</dbReference>
<feature type="compositionally biased region" description="Gly residues" evidence="5">
    <location>
        <begin position="207"/>
        <end position="216"/>
    </location>
</feature>
<evidence type="ECO:0000256" key="1">
    <source>
        <dbReference type="ARBA" id="ARBA00004123"/>
    </source>
</evidence>
<dbReference type="PROSITE" id="PS50217">
    <property type="entry name" value="BZIP"/>
    <property type="match status" value="1"/>
</dbReference>
<dbReference type="EMBL" id="KZ305040">
    <property type="protein sequence ID" value="PIA41154.1"/>
    <property type="molecule type" value="Genomic_DNA"/>
</dbReference>
<dbReference type="OrthoDB" id="644067at2759"/>
<organism evidence="7 8">
    <name type="scientific">Aquilegia coerulea</name>
    <name type="common">Rocky mountain columbine</name>
    <dbReference type="NCBI Taxonomy" id="218851"/>
    <lineage>
        <taxon>Eukaryota</taxon>
        <taxon>Viridiplantae</taxon>
        <taxon>Streptophyta</taxon>
        <taxon>Embryophyta</taxon>
        <taxon>Tracheophyta</taxon>
        <taxon>Spermatophyta</taxon>
        <taxon>Magnoliopsida</taxon>
        <taxon>Ranunculales</taxon>
        <taxon>Ranunculaceae</taxon>
        <taxon>Thalictroideae</taxon>
        <taxon>Aquilegia</taxon>
    </lineage>
</organism>
<feature type="region of interest" description="Disordered" evidence="5">
    <location>
        <begin position="191"/>
        <end position="219"/>
    </location>
</feature>
<dbReference type="GO" id="GO:0003700">
    <property type="term" value="F:DNA-binding transcription factor activity"/>
    <property type="evidence" value="ECO:0007669"/>
    <property type="project" value="InterPro"/>
</dbReference>
<dbReference type="FunCoup" id="A0A2G5DCG7">
    <property type="interactions" value="1542"/>
</dbReference>
<dbReference type="GO" id="GO:0045893">
    <property type="term" value="P:positive regulation of DNA-templated transcription"/>
    <property type="evidence" value="ECO:0007669"/>
    <property type="project" value="InterPro"/>
</dbReference>
<feature type="compositionally biased region" description="Low complexity" evidence="5">
    <location>
        <begin position="69"/>
        <end position="80"/>
    </location>
</feature>
<feature type="region of interest" description="Disordered" evidence="5">
    <location>
        <begin position="27"/>
        <end position="46"/>
    </location>
</feature>
<dbReference type="PANTHER" id="PTHR22952:SF392">
    <property type="entry name" value="BZIP TRANSCRIPTION FACTOR 12"/>
    <property type="match status" value="1"/>
</dbReference>
<proteinExistence type="predicted"/>
<evidence type="ECO:0000256" key="5">
    <source>
        <dbReference type="SAM" id="MobiDB-lite"/>
    </source>
</evidence>
<reference evidence="7 8" key="1">
    <citation type="submission" date="2017-09" db="EMBL/GenBank/DDBJ databases">
        <title>WGS assembly of Aquilegia coerulea Goldsmith.</title>
        <authorList>
            <person name="Hodges S."/>
            <person name="Kramer E."/>
            <person name="Nordborg M."/>
            <person name="Tomkins J."/>
            <person name="Borevitz J."/>
            <person name="Derieg N."/>
            <person name="Yan J."/>
            <person name="Mihaltcheva S."/>
            <person name="Hayes R.D."/>
            <person name="Rokhsar D."/>
        </authorList>
    </citation>
    <scope>NUCLEOTIDE SEQUENCE [LARGE SCALE GENOMIC DNA]</scope>
    <source>
        <strain evidence="8">cv. Goldsmith</strain>
    </source>
</reference>
<dbReference type="InterPro" id="IPR043452">
    <property type="entry name" value="BZIP46-like"/>
</dbReference>
<dbReference type="GO" id="GO:0005634">
    <property type="term" value="C:nucleus"/>
    <property type="evidence" value="ECO:0007669"/>
    <property type="project" value="UniProtKB-SubCell"/>
</dbReference>
<keyword evidence="3" id="KW-0539">Nucleus</keyword>
<dbReference type="CDD" id="cd14707">
    <property type="entry name" value="bZIP_plant_BZIP46"/>
    <property type="match status" value="1"/>
</dbReference>
<evidence type="ECO:0000313" key="8">
    <source>
        <dbReference type="Proteomes" id="UP000230069"/>
    </source>
</evidence>
<sequence length="342" mass="37109">MASSKVMPSSNSTNSDLARQGSTYSLTTIGDLQSDPSNKNTNTFGSMSMDELIRNIYGDNPPSSSDLIPSSTTAAAAATPGGSGGVGGDCSVEEQESSSFPLPKDFRDVIGNNKTVDEVWKEISGSSGGGVDPDPDTKMRDVGGGAINEMTLEEFLTKAGAVREEDMKIPQIVGPVHGFVVDPPLDTRYPQQQGGEGSASGSILWLGNGGDRAGGGRGKRRAVLEPIDKVAQQRQRRMIKNRESAARSRERKQAYTVELESLVTQLEEENTRLLRERAEQYEERKKQLFASLIPVTENQVSLFASLTPVITKQQPRLLQKLRRTYSTQCLLNSVGSPGQHWF</sequence>
<dbReference type="InterPro" id="IPR046347">
    <property type="entry name" value="bZIP_sf"/>
</dbReference>
<name>A0A2G5DCG7_AQUCA</name>
<feature type="coiled-coil region" evidence="4">
    <location>
        <begin position="252"/>
        <end position="284"/>
    </location>
</feature>
<dbReference type="SUPFAM" id="SSF57959">
    <property type="entry name" value="Leucine zipper domain"/>
    <property type="match status" value="1"/>
</dbReference>
<evidence type="ECO:0000259" key="6">
    <source>
        <dbReference type="PROSITE" id="PS50217"/>
    </source>
</evidence>
<dbReference type="Pfam" id="PF00170">
    <property type="entry name" value="bZIP_1"/>
    <property type="match status" value="1"/>
</dbReference>
<keyword evidence="4" id="KW-0175">Coiled coil</keyword>
<keyword evidence="2" id="KW-0238">DNA-binding</keyword>
<accession>A0A2G5DCG7</accession>
<dbReference type="AlphaFoldDB" id="A0A2G5DCG7"/>
<dbReference type="GO" id="GO:0003677">
    <property type="term" value="F:DNA binding"/>
    <property type="evidence" value="ECO:0007669"/>
    <property type="project" value="UniProtKB-KW"/>
</dbReference>
<evidence type="ECO:0000256" key="4">
    <source>
        <dbReference type="SAM" id="Coils"/>
    </source>
</evidence>
<dbReference type="InParanoid" id="A0A2G5DCG7"/>
<dbReference type="SMART" id="SM00338">
    <property type="entry name" value="BRLZ"/>
    <property type="match status" value="1"/>
</dbReference>
<dbReference type="Proteomes" id="UP000230069">
    <property type="component" value="Unassembled WGS sequence"/>
</dbReference>